<dbReference type="AlphaFoldDB" id="A0A6C0CKL9"/>
<proteinExistence type="predicted"/>
<organism evidence="1">
    <name type="scientific">viral metagenome</name>
    <dbReference type="NCBI Taxonomy" id="1070528"/>
    <lineage>
        <taxon>unclassified sequences</taxon>
        <taxon>metagenomes</taxon>
        <taxon>organismal metagenomes</taxon>
    </lineage>
</organism>
<name>A0A6C0CKL9_9ZZZZ</name>
<reference evidence="1" key="1">
    <citation type="journal article" date="2020" name="Nature">
        <title>Giant virus diversity and host interactions through global metagenomics.</title>
        <authorList>
            <person name="Schulz F."/>
            <person name="Roux S."/>
            <person name="Paez-Espino D."/>
            <person name="Jungbluth S."/>
            <person name="Walsh D.A."/>
            <person name="Denef V.J."/>
            <person name="McMahon K.D."/>
            <person name="Konstantinidis K.T."/>
            <person name="Eloe-Fadrosh E.A."/>
            <person name="Kyrpides N.C."/>
            <person name="Woyke T."/>
        </authorList>
    </citation>
    <scope>NUCLEOTIDE SEQUENCE</scope>
    <source>
        <strain evidence="1">GVMAG-M-3300021343-4</strain>
    </source>
</reference>
<protein>
    <submittedName>
        <fullName evidence="1">Uncharacterized protein</fullName>
    </submittedName>
</protein>
<accession>A0A6C0CKL9</accession>
<sequence>MGRKIYKPNPLEDTVVDLIHLLPKFECVLCNYDKICYPFRLNKVDAQQHGINEDEYRTPNTHNYRFEDLVTVCMLCINNKIAVNCDYDPGDYVCMRCFDPNDENHKYALTGPNGWPHFVCCSCVYDLLIAVGPSN</sequence>
<dbReference type="EMBL" id="MN739437">
    <property type="protein sequence ID" value="QHT04757.1"/>
    <property type="molecule type" value="Genomic_DNA"/>
</dbReference>
<evidence type="ECO:0000313" key="1">
    <source>
        <dbReference type="EMBL" id="QHT04757.1"/>
    </source>
</evidence>